<dbReference type="Proteomes" id="UP000069549">
    <property type="component" value="Chromosome 3"/>
</dbReference>
<dbReference type="SMART" id="SM00645">
    <property type="entry name" value="Pept_C1"/>
    <property type="match status" value="1"/>
</dbReference>
<dbReference type="PRINTS" id="PR00705">
    <property type="entry name" value="PAPAIN"/>
</dbReference>
<evidence type="ECO:0000313" key="10">
    <source>
        <dbReference type="EMBL" id="SCL90763.1"/>
    </source>
</evidence>
<keyword evidence="3" id="KW-0472">Membrane</keyword>
<dbReference type="CDD" id="cd02619">
    <property type="entry name" value="Peptidase_C1"/>
    <property type="match status" value="1"/>
</dbReference>
<evidence type="ECO:0000313" key="11">
    <source>
        <dbReference type="EMBL" id="SCM15348.1"/>
    </source>
</evidence>
<evidence type="ECO:0000259" key="8">
    <source>
        <dbReference type="SMART" id="SM00645"/>
    </source>
</evidence>
<dbReference type="SUPFAM" id="SSF54001">
    <property type="entry name" value="Cysteine proteinases"/>
    <property type="match status" value="1"/>
</dbReference>
<dbReference type="Proteomes" id="UP000220214">
    <property type="component" value="Chromosome 3"/>
</dbReference>
<keyword evidence="7" id="KW-0732">Signal</keyword>
<keyword evidence="5" id="KW-0325">Glycoprotein</keyword>
<dbReference type="EMBL" id="LT614629">
    <property type="protein sequence ID" value="SCN22149.1"/>
    <property type="molecule type" value="Genomic_DNA"/>
</dbReference>
<reference evidence="9 14" key="1">
    <citation type="submission" date="2016-02" db="EMBL/GenBank/DDBJ databases">
        <authorList>
            <consortium name="Pathogen Informatics"/>
        </authorList>
    </citation>
    <scope>NUCLEOTIDE SEQUENCE [LARGE SCALE GENOMIC DNA]</scope>
    <source>
        <strain evidence="9 14">K173</strain>
        <strain evidence="10 18">NK65 ny</strain>
        <strain evidence="13 17">NK65e</strain>
        <strain evidence="11 15">SP11 Antwerpcl1</strain>
        <strain evidence="12 16">SP11 RLL</strain>
    </source>
</reference>
<dbReference type="InterPro" id="IPR000169">
    <property type="entry name" value="Pept_cys_AS"/>
</dbReference>
<dbReference type="OrthoDB" id="10253408at2759"/>
<evidence type="ECO:0000313" key="16">
    <source>
        <dbReference type="Proteomes" id="UP000219974"/>
    </source>
</evidence>
<dbReference type="Gene3D" id="3.90.70.10">
    <property type="entry name" value="Cysteine proteinases"/>
    <property type="match status" value="1"/>
</dbReference>
<dbReference type="Proteomes" id="UP000516480">
    <property type="component" value="Chromosome 3"/>
</dbReference>
<dbReference type="InterPro" id="IPR000668">
    <property type="entry name" value="Peptidase_C1A_C"/>
</dbReference>
<dbReference type="PANTHER" id="PTHR12411">
    <property type="entry name" value="CYSTEINE PROTEASE FAMILY C1-RELATED"/>
    <property type="match status" value="1"/>
</dbReference>
<keyword evidence="4" id="KW-0865">Zymogen</keyword>
<dbReference type="EMBL" id="LT608267">
    <property type="protein sequence ID" value="SCM17141.1"/>
    <property type="molecule type" value="Genomic_DNA"/>
</dbReference>
<dbReference type="InterPro" id="IPR013128">
    <property type="entry name" value="Peptidase_C1A"/>
</dbReference>
<evidence type="ECO:0000256" key="6">
    <source>
        <dbReference type="SAM" id="MobiDB-lite"/>
    </source>
</evidence>
<feature type="compositionally biased region" description="Basic and acidic residues" evidence="6">
    <location>
        <begin position="75"/>
        <end position="86"/>
    </location>
</feature>
<dbReference type="Pfam" id="PF00112">
    <property type="entry name" value="Peptidase_C1"/>
    <property type="match status" value="1"/>
</dbReference>
<feature type="chain" id="PRO_5014244649" evidence="7">
    <location>
        <begin position="25"/>
        <end position="923"/>
    </location>
</feature>
<dbReference type="EMBL" id="LT608139">
    <property type="protein sequence ID" value="SCL90763.1"/>
    <property type="molecule type" value="Genomic_DNA"/>
</dbReference>
<dbReference type="Proteomes" id="UP000219860">
    <property type="component" value="Chromosome 3"/>
</dbReference>
<comment type="subcellular location">
    <subcellularLocation>
        <location evidence="1">Membrane</location>
    </subcellularLocation>
</comment>
<dbReference type="EMBL" id="LT608251">
    <property type="protein sequence ID" value="SCM15348.1"/>
    <property type="molecule type" value="Genomic_DNA"/>
</dbReference>
<dbReference type="GO" id="GO:0006508">
    <property type="term" value="P:proteolysis"/>
    <property type="evidence" value="ECO:0007669"/>
    <property type="project" value="InterPro"/>
</dbReference>
<dbReference type="AlphaFoldDB" id="A0A122HSV7"/>
<accession>A0A122HSV7</accession>
<evidence type="ECO:0000313" key="14">
    <source>
        <dbReference type="Proteomes" id="UP000069549"/>
    </source>
</evidence>
<gene>
    <name evidence="9" type="ORF">PBK173_000038500</name>
    <name evidence="13" type="ORF">PBNK65E_000036500</name>
    <name evidence="10" type="ORF">PBNK65NY_000035900</name>
    <name evidence="11" type="ORF">PBSP11A_000036000</name>
    <name evidence="12" type="ORF">PBSP11RLL_000036000</name>
</gene>
<evidence type="ECO:0000256" key="3">
    <source>
        <dbReference type="ARBA" id="ARBA00023136"/>
    </source>
</evidence>
<protein>
    <submittedName>
        <fullName evidence="9">Serine repeat antigen 4</fullName>
    </submittedName>
</protein>
<dbReference type="EMBL" id="LT160023">
    <property type="protein sequence ID" value="CXH93183.1"/>
    <property type="molecule type" value="Genomic_DNA"/>
</dbReference>
<evidence type="ECO:0000313" key="9">
    <source>
        <dbReference type="EMBL" id="CXH93183.1"/>
    </source>
</evidence>
<dbReference type="GO" id="GO:0008234">
    <property type="term" value="F:cysteine-type peptidase activity"/>
    <property type="evidence" value="ECO:0007669"/>
    <property type="project" value="InterPro"/>
</dbReference>
<dbReference type="InterPro" id="IPR038765">
    <property type="entry name" value="Papain-like_cys_pep_sf"/>
</dbReference>
<comment type="similarity">
    <text evidence="2">Belongs to the peptidase C1 family.</text>
</comment>
<organism evidence="9 14">
    <name type="scientific">Plasmodium berghei</name>
    <dbReference type="NCBI Taxonomy" id="5821"/>
    <lineage>
        <taxon>Eukaryota</taxon>
        <taxon>Sar</taxon>
        <taxon>Alveolata</taxon>
        <taxon>Apicomplexa</taxon>
        <taxon>Aconoidasida</taxon>
        <taxon>Haemosporida</taxon>
        <taxon>Plasmodiidae</taxon>
        <taxon>Plasmodium</taxon>
        <taxon>Plasmodium (Vinckeia)</taxon>
    </lineage>
</organism>
<feature type="signal peptide" evidence="7">
    <location>
        <begin position="1"/>
        <end position="24"/>
    </location>
</feature>
<dbReference type="Proteomes" id="UP000219974">
    <property type="component" value="Chromosome 3"/>
</dbReference>
<dbReference type="GO" id="GO:0016020">
    <property type="term" value="C:membrane"/>
    <property type="evidence" value="ECO:0007669"/>
    <property type="project" value="UniProtKB-SubCell"/>
</dbReference>
<evidence type="ECO:0000313" key="12">
    <source>
        <dbReference type="EMBL" id="SCM17141.1"/>
    </source>
</evidence>
<feature type="domain" description="Peptidase C1A papain C-terminal" evidence="8">
    <location>
        <begin position="490"/>
        <end position="744"/>
    </location>
</feature>
<sequence>MKPRIYLLLVSCAIFTINIHEINTQTSNPPNDIIDDVYTNVQNDNDKSNQDLDDEFQNGLNTSSGLSTNIGQTNVEKESDNNEKNESLNNETSYMKTLIKSSLSKNGKGIKVIGICDEDFRIYFAPYIWIYVTLSENIIKIEPENGVSTSINLNNLNNKCNDKKNDTFKLTAKIEEDILKIKWETHTNETDQNPKRDIKKFRLPDLSKGLTSIQIFTANAKENIIESKTYDIDNNIPEKCSVISANCFLGGSLNIESCYHCTLLAQKYPNDDECFNYISSELKNKINNDTIIKGEDDLDENILRENIYKILKKMYNKDSDYCDNNRCNKKMITNIKELDTDLQIYLKNYCDILKKVDKSGTLDAHEIANEVEAFNNLIRLLNSHTNEKIYILYEKLRNPAICVKNINEWIIKKRGLVISNEYDINLHNVTQESNITNILNETYNEEDTEEIGNDIQNNEIDNENEIMDLKSLSNKKLASAYYTSSRYCNKDYCDRWKDKTSCISNIEVEEQGECGVCWVFASKLHLETIRCMRGYGHYRSSALYVANCSQRKKSEICDIGSNPIEFLQILHDAKYLPLESNYPYSYYRVGGSCPRPKSDWTNLWGNNKLLYFKSRSIGFMSSYGFIAITSSNHIYDFDTYIQIIKNEVRNKGSVIAYIKTNGVIDYDFNGKIIHSLCGDDNDYADHAATIIGYGNYISESGEKRSYWLIRNSWGYYWGDEGNFKVDIYGPQHCKYNFIQTVVFFKLDLGVIEVPKKKNNQVYKYFSNNIPAFFTNIFYSNYNKRWDQFRSSEELNNYNNNISISGQTDNQINANNDFYNEDIDHINEISTSSKNISIQKKIDITHVLKYVKNNKTQTSFIKYDDILEIEYEHNCSRVQSIGLKNKNECKSFCLENWIKCKNYTSPGYCLATLYSGEDCFFCSI</sequence>
<evidence type="ECO:0000256" key="7">
    <source>
        <dbReference type="SAM" id="SignalP"/>
    </source>
</evidence>
<evidence type="ECO:0000313" key="13">
    <source>
        <dbReference type="EMBL" id="SCN22149.1"/>
    </source>
</evidence>
<dbReference type="OMA" id="DCGLCWI"/>
<evidence type="ECO:0000256" key="4">
    <source>
        <dbReference type="ARBA" id="ARBA00023145"/>
    </source>
</evidence>
<proteinExistence type="inferred from homology"/>
<evidence type="ECO:0000256" key="2">
    <source>
        <dbReference type="ARBA" id="ARBA00008455"/>
    </source>
</evidence>
<evidence type="ECO:0000256" key="1">
    <source>
        <dbReference type="ARBA" id="ARBA00004370"/>
    </source>
</evidence>
<evidence type="ECO:0000256" key="5">
    <source>
        <dbReference type="ARBA" id="ARBA00023180"/>
    </source>
</evidence>
<dbReference type="VEuPathDB" id="PlasmoDB:PBANKA_0304800"/>
<evidence type="ECO:0000313" key="15">
    <source>
        <dbReference type="Proteomes" id="UP000219860"/>
    </source>
</evidence>
<evidence type="ECO:0000313" key="17">
    <source>
        <dbReference type="Proteomes" id="UP000220214"/>
    </source>
</evidence>
<dbReference type="PROSITE" id="PS00139">
    <property type="entry name" value="THIOL_PROTEASE_CYS"/>
    <property type="match status" value="1"/>
</dbReference>
<evidence type="ECO:0000313" key="18">
    <source>
        <dbReference type="Proteomes" id="UP000516480"/>
    </source>
</evidence>
<feature type="region of interest" description="Disordered" evidence="6">
    <location>
        <begin position="44"/>
        <end position="88"/>
    </location>
</feature>
<name>A0A122HSV7_PLABE</name>
<feature type="compositionally biased region" description="Polar residues" evidence="6">
    <location>
        <begin position="58"/>
        <end position="74"/>
    </location>
</feature>